<feature type="transmembrane region" description="Helical" evidence="2">
    <location>
        <begin position="56"/>
        <end position="80"/>
    </location>
</feature>
<gene>
    <name evidence="4" type="ORF">BS50DRAFT_546564</name>
</gene>
<dbReference type="STRING" id="1448308.A0A2T2P0X5"/>
<dbReference type="EMBL" id="KZ678131">
    <property type="protein sequence ID" value="PSN71293.1"/>
    <property type="molecule type" value="Genomic_DNA"/>
</dbReference>
<feature type="compositionally biased region" description="Basic and acidic residues" evidence="1">
    <location>
        <begin position="293"/>
        <end position="303"/>
    </location>
</feature>
<dbReference type="Proteomes" id="UP000240883">
    <property type="component" value="Unassembled WGS sequence"/>
</dbReference>
<feature type="transmembrane region" description="Helical" evidence="2">
    <location>
        <begin position="128"/>
        <end position="150"/>
    </location>
</feature>
<evidence type="ECO:0000256" key="1">
    <source>
        <dbReference type="SAM" id="MobiDB-lite"/>
    </source>
</evidence>
<dbReference type="Pfam" id="PF20684">
    <property type="entry name" value="Fung_rhodopsin"/>
    <property type="match status" value="1"/>
</dbReference>
<dbReference type="PANTHER" id="PTHR39614:SF2">
    <property type="entry name" value="INTEGRAL MEMBRANE PROTEIN"/>
    <property type="match status" value="1"/>
</dbReference>
<dbReference type="PANTHER" id="PTHR39614">
    <property type="entry name" value="INTEGRAL MEMBRANE PROTEIN"/>
    <property type="match status" value="1"/>
</dbReference>
<feature type="transmembrane region" description="Helical" evidence="2">
    <location>
        <begin position="100"/>
        <end position="121"/>
    </location>
</feature>
<feature type="domain" description="Rhodopsin" evidence="3">
    <location>
        <begin position="39"/>
        <end position="272"/>
    </location>
</feature>
<evidence type="ECO:0000313" key="4">
    <source>
        <dbReference type="EMBL" id="PSN71293.1"/>
    </source>
</evidence>
<organism evidence="4 5">
    <name type="scientific">Corynespora cassiicola Philippines</name>
    <dbReference type="NCBI Taxonomy" id="1448308"/>
    <lineage>
        <taxon>Eukaryota</taxon>
        <taxon>Fungi</taxon>
        <taxon>Dikarya</taxon>
        <taxon>Ascomycota</taxon>
        <taxon>Pezizomycotina</taxon>
        <taxon>Dothideomycetes</taxon>
        <taxon>Pleosporomycetidae</taxon>
        <taxon>Pleosporales</taxon>
        <taxon>Corynesporascaceae</taxon>
        <taxon>Corynespora</taxon>
    </lineage>
</organism>
<evidence type="ECO:0000313" key="5">
    <source>
        <dbReference type="Proteomes" id="UP000240883"/>
    </source>
</evidence>
<keyword evidence="5" id="KW-1185">Reference proteome</keyword>
<proteinExistence type="predicted"/>
<name>A0A2T2P0X5_CORCC</name>
<feature type="transmembrane region" description="Helical" evidence="2">
    <location>
        <begin position="22"/>
        <end position="44"/>
    </location>
</feature>
<reference evidence="4 5" key="1">
    <citation type="journal article" date="2018" name="Front. Microbiol.">
        <title>Genome-Wide Analysis of Corynespora cassiicola Leaf Fall Disease Putative Effectors.</title>
        <authorList>
            <person name="Lopez D."/>
            <person name="Ribeiro S."/>
            <person name="Label P."/>
            <person name="Fumanal B."/>
            <person name="Venisse J.S."/>
            <person name="Kohler A."/>
            <person name="de Oliveira R.R."/>
            <person name="Labutti K."/>
            <person name="Lipzen A."/>
            <person name="Lail K."/>
            <person name="Bauer D."/>
            <person name="Ohm R.A."/>
            <person name="Barry K.W."/>
            <person name="Spatafora J."/>
            <person name="Grigoriev I.V."/>
            <person name="Martin F.M."/>
            <person name="Pujade-Renaud V."/>
        </authorList>
    </citation>
    <scope>NUCLEOTIDE SEQUENCE [LARGE SCALE GENOMIC DNA]</scope>
    <source>
        <strain evidence="4 5">Philippines</strain>
    </source>
</reference>
<dbReference type="InterPro" id="IPR049326">
    <property type="entry name" value="Rhodopsin_dom_fungi"/>
</dbReference>
<sequence length="385" mass="42601">MADLSPAGYRFATITPEDHRGVIYIATFLAFTYYNLTFLTRCFIKWHMFGLDDWAVVVAQIISIIQFVLLLVSLSAGLGTSFDTLSEHDYNRMAAYGNQIALYISLGLSKCATILLVQRLFTRDIKKFWMICNAISVLMALWTIVAALLVSVGCSPQSTAPTMESQICPGIYDRYHGLVVTDALTDILLVMAPTCLVWQLQMHISLKVQVVFVFAFRLPLVPLSILTLRNWNHSLHSSNPGIDRTPVILYQQGQLCFSLISATVPCLKSFIRSFDTGSGVKVGYSSHAYGSSGDRHGESHRMQSLDSSGSAIRNRHSDRGANKTNPRPFTGASLGRGKVGDSVAKSTTLAYSSQNEVDEDVLSHGSQELIIRRDVKWEVYSENAP</sequence>
<accession>A0A2T2P0X5</accession>
<evidence type="ECO:0000256" key="2">
    <source>
        <dbReference type="SAM" id="Phobius"/>
    </source>
</evidence>
<evidence type="ECO:0000259" key="3">
    <source>
        <dbReference type="Pfam" id="PF20684"/>
    </source>
</evidence>
<dbReference type="OrthoDB" id="3897607at2759"/>
<keyword evidence="2" id="KW-1133">Transmembrane helix</keyword>
<protein>
    <recommendedName>
        <fullName evidence="3">Rhodopsin domain-containing protein</fullName>
    </recommendedName>
</protein>
<keyword evidence="2" id="KW-0812">Transmembrane</keyword>
<feature type="region of interest" description="Disordered" evidence="1">
    <location>
        <begin position="290"/>
        <end position="338"/>
    </location>
</feature>
<dbReference type="AlphaFoldDB" id="A0A2T2P0X5"/>
<keyword evidence="2" id="KW-0472">Membrane</keyword>